<dbReference type="EMBL" id="LAZR01053232">
    <property type="protein sequence ID" value="KKK81192.1"/>
    <property type="molecule type" value="Genomic_DNA"/>
</dbReference>
<name>A0A0F8YIG0_9ZZZZ</name>
<reference evidence="1" key="1">
    <citation type="journal article" date="2015" name="Nature">
        <title>Complex archaea that bridge the gap between prokaryotes and eukaryotes.</title>
        <authorList>
            <person name="Spang A."/>
            <person name="Saw J.H."/>
            <person name="Jorgensen S.L."/>
            <person name="Zaremba-Niedzwiedzka K."/>
            <person name="Martijn J."/>
            <person name="Lind A.E."/>
            <person name="van Eijk R."/>
            <person name="Schleper C."/>
            <person name="Guy L."/>
            <person name="Ettema T.J."/>
        </authorList>
    </citation>
    <scope>NUCLEOTIDE SEQUENCE</scope>
</reference>
<sequence>MPEPTAGPTDSVNRIADDIIEAATLAADKRIELAVRRMTSLVKKKRLI</sequence>
<protein>
    <submittedName>
        <fullName evidence="1">Uncharacterized protein</fullName>
    </submittedName>
</protein>
<gene>
    <name evidence="1" type="ORF">LCGC14_2815970</name>
</gene>
<accession>A0A0F8YIG0</accession>
<organism evidence="1">
    <name type="scientific">marine sediment metagenome</name>
    <dbReference type="NCBI Taxonomy" id="412755"/>
    <lineage>
        <taxon>unclassified sequences</taxon>
        <taxon>metagenomes</taxon>
        <taxon>ecological metagenomes</taxon>
    </lineage>
</organism>
<evidence type="ECO:0000313" key="1">
    <source>
        <dbReference type="EMBL" id="KKK81192.1"/>
    </source>
</evidence>
<dbReference type="AlphaFoldDB" id="A0A0F8YIG0"/>
<comment type="caution">
    <text evidence="1">The sequence shown here is derived from an EMBL/GenBank/DDBJ whole genome shotgun (WGS) entry which is preliminary data.</text>
</comment>
<proteinExistence type="predicted"/>